<dbReference type="Gene3D" id="3.30.565.10">
    <property type="entry name" value="Histidine kinase-like ATPase, C-terminal domain"/>
    <property type="match status" value="1"/>
</dbReference>
<dbReference type="SUPFAM" id="SSF55874">
    <property type="entry name" value="ATPase domain of HSP90 chaperone/DNA topoisomerase II/histidine kinase"/>
    <property type="match status" value="1"/>
</dbReference>
<feature type="region of interest" description="Disordered" evidence="1">
    <location>
        <begin position="129"/>
        <end position="156"/>
    </location>
</feature>
<comment type="caution">
    <text evidence="2">The sequence shown here is derived from an EMBL/GenBank/DDBJ whole genome shotgun (WGS) entry which is preliminary data.</text>
</comment>
<sequence>MTSALIHLEAADDHVERLAHEQDPVRAVLELVWNGLDADAHRVEVELLRNEAGGVDGVVVTDDGHGMGPQDVEDDFRWIGGSWKRRSVRSRGEGRPLHGRSGQGRLRVFALGHEVRWTTTAADAAGRLTESTVTASSARRSDFSVTSRQVERGAPGTRVEARGRQGLNRLETDTARAAVTAALAPYLMSQGHVDVVYDGTRLVVADTVARDETIALRWEFGGQPHEAVLQVIEWKGRHRSLQLCDDEGVVVEEVETPVGRDFSYSAYVQWEHMPEHAGESVLAALGGQDTPLTPLLARVEAELERHFEGRRAQGREEAVQEWHQRGTHPYPGPARTAEEERARARFDAVAATVRQHVPRALKQQRLVLGLLADALARDPSGAARVVSELLDLPPAERQAVQDAASATGQEQSRPT</sequence>
<keyword evidence="2" id="KW-0418">Kinase</keyword>
<dbReference type="EMBL" id="PVZF01000006">
    <property type="protein sequence ID" value="PRY14622.1"/>
    <property type="molecule type" value="Genomic_DNA"/>
</dbReference>
<name>A0A2T0R3J4_9ACTN</name>
<feature type="compositionally biased region" description="Basic and acidic residues" evidence="1">
    <location>
        <begin position="311"/>
        <end position="324"/>
    </location>
</feature>
<dbReference type="AlphaFoldDB" id="A0A2T0R3J4"/>
<dbReference type="GO" id="GO:0016301">
    <property type="term" value="F:kinase activity"/>
    <property type="evidence" value="ECO:0007669"/>
    <property type="project" value="UniProtKB-KW"/>
</dbReference>
<evidence type="ECO:0000313" key="3">
    <source>
        <dbReference type="Proteomes" id="UP000238083"/>
    </source>
</evidence>
<keyword evidence="3" id="KW-1185">Reference proteome</keyword>
<organism evidence="2 3">
    <name type="scientific">Kineococcus rhizosphaerae</name>
    <dbReference type="NCBI Taxonomy" id="559628"/>
    <lineage>
        <taxon>Bacteria</taxon>
        <taxon>Bacillati</taxon>
        <taxon>Actinomycetota</taxon>
        <taxon>Actinomycetes</taxon>
        <taxon>Kineosporiales</taxon>
        <taxon>Kineosporiaceae</taxon>
        <taxon>Kineococcus</taxon>
    </lineage>
</organism>
<dbReference type="OrthoDB" id="8765545at2"/>
<accession>A0A2T0R3J4</accession>
<proteinExistence type="predicted"/>
<dbReference type="Pfam" id="PF13589">
    <property type="entry name" value="HATPase_c_3"/>
    <property type="match status" value="1"/>
</dbReference>
<feature type="region of interest" description="Disordered" evidence="1">
    <location>
        <begin position="311"/>
        <end position="339"/>
    </location>
</feature>
<evidence type="ECO:0000256" key="1">
    <source>
        <dbReference type="SAM" id="MobiDB-lite"/>
    </source>
</evidence>
<dbReference type="RefSeq" id="WP_106211105.1">
    <property type="nucleotide sequence ID" value="NZ_PVZF01000006.1"/>
</dbReference>
<dbReference type="Proteomes" id="UP000238083">
    <property type="component" value="Unassembled WGS sequence"/>
</dbReference>
<reference evidence="2 3" key="1">
    <citation type="submission" date="2018-03" db="EMBL/GenBank/DDBJ databases">
        <title>Genomic Encyclopedia of Archaeal and Bacterial Type Strains, Phase II (KMG-II): from individual species to whole genera.</title>
        <authorList>
            <person name="Goeker M."/>
        </authorList>
    </citation>
    <scope>NUCLEOTIDE SEQUENCE [LARGE SCALE GENOMIC DNA]</scope>
    <source>
        <strain evidence="2 3">DSM 19711</strain>
    </source>
</reference>
<protein>
    <submittedName>
        <fullName evidence="2">Histidine kinase/DNA gyrase B/HSP90-like ATPase</fullName>
    </submittedName>
</protein>
<gene>
    <name evidence="2" type="ORF">CLV37_106180</name>
</gene>
<feature type="compositionally biased region" description="Polar residues" evidence="1">
    <location>
        <begin position="129"/>
        <end position="148"/>
    </location>
</feature>
<keyword evidence="2" id="KW-0808">Transferase</keyword>
<evidence type="ECO:0000313" key="2">
    <source>
        <dbReference type="EMBL" id="PRY14622.1"/>
    </source>
</evidence>
<dbReference type="InterPro" id="IPR036890">
    <property type="entry name" value="HATPase_C_sf"/>
</dbReference>